<reference evidence="1 2" key="1">
    <citation type="submission" date="2024-12" db="EMBL/GenBank/DDBJ databases">
        <title>The coexistence of Mycolicibacterium septicum and Mycolicibacterium nivoides in clinical samples.</title>
        <authorList>
            <person name="Wang C."/>
            <person name="Feng Y."/>
            <person name="Zong Z."/>
        </authorList>
    </citation>
    <scope>NUCLEOTIDE SEQUENCE [LARGE SCALE GENOMIC DNA]</scope>
    <source>
        <strain evidence="1 2">120309</strain>
    </source>
</reference>
<accession>A0ABW9LN95</accession>
<evidence type="ECO:0000313" key="2">
    <source>
        <dbReference type="Proteomes" id="UP001635816"/>
    </source>
</evidence>
<comment type="caution">
    <text evidence="1">The sequence shown here is derived from an EMBL/GenBank/DDBJ whole genome shotgun (WGS) entry which is preliminary data.</text>
</comment>
<dbReference type="EMBL" id="JBKBDD010000020">
    <property type="protein sequence ID" value="MFN6548126.1"/>
    <property type="molecule type" value="Genomic_DNA"/>
</dbReference>
<dbReference type="Proteomes" id="UP001635816">
    <property type="component" value="Unassembled WGS sequence"/>
</dbReference>
<name>A0ABW9LN95_9MYCO</name>
<protein>
    <submittedName>
        <fullName evidence="1">Uncharacterized protein</fullName>
    </submittedName>
</protein>
<proteinExistence type="predicted"/>
<evidence type="ECO:0000313" key="1">
    <source>
        <dbReference type="EMBL" id="MFN6548126.1"/>
    </source>
</evidence>
<keyword evidence="2" id="KW-1185">Reference proteome</keyword>
<organism evidence="1 2">
    <name type="scientific">Mycolicibacterium nivoides</name>
    <dbReference type="NCBI Taxonomy" id="2487344"/>
    <lineage>
        <taxon>Bacteria</taxon>
        <taxon>Bacillati</taxon>
        <taxon>Actinomycetota</taxon>
        <taxon>Actinomycetes</taxon>
        <taxon>Mycobacteriales</taxon>
        <taxon>Mycobacteriaceae</taxon>
        <taxon>Mycolicibacterium</taxon>
    </lineage>
</organism>
<gene>
    <name evidence="1" type="ORF">ACK4CT_33530</name>
</gene>
<dbReference type="RefSeq" id="WP_409545662.1">
    <property type="nucleotide sequence ID" value="NZ_JBKBDD010000020.1"/>
</dbReference>
<sequence>MGSPRRAQDLALIAETGGMHMQDEYPQASLGAGGGLDPQRFGHVHKTTVPVHELADIDTYRGRRVRFGDITGTVEGLVATAAIGLTSDGQAVPRAGNPKLVINDDHGHTHRLDFGAQDYVTLLD</sequence>